<dbReference type="AlphaFoldDB" id="A0A1G9Q7D3"/>
<dbReference type="EMBL" id="FNHE01000003">
    <property type="protein sequence ID" value="SDM06972.1"/>
    <property type="molecule type" value="Genomic_DNA"/>
</dbReference>
<organism evidence="1 2">
    <name type="scientific">Geodermatophilus siccatus</name>
    <dbReference type="NCBI Taxonomy" id="1137991"/>
    <lineage>
        <taxon>Bacteria</taxon>
        <taxon>Bacillati</taxon>
        <taxon>Actinomycetota</taxon>
        <taxon>Actinomycetes</taxon>
        <taxon>Geodermatophilales</taxon>
        <taxon>Geodermatophilaceae</taxon>
        <taxon>Geodermatophilus</taxon>
    </lineage>
</organism>
<name>A0A1G9Q7D3_9ACTN</name>
<gene>
    <name evidence="1" type="ORF">SAMN05660642_01539</name>
</gene>
<dbReference type="InterPro" id="IPR011008">
    <property type="entry name" value="Dimeric_a/b-barrel"/>
</dbReference>
<proteinExistence type="predicted"/>
<sequence length="98" mass="10567">MKQHLVEFVHVRVHEGQEEEFLASRPGAVAAVAAAIPGFVAAPVIAKREDGTWTDVWVYDSVEQAEAANAEAADMPEFGRMAAVSEVVSIDMAWMPVA</sequence>
<accession>A0A1G9Q7D3</accession>
<dbReference type="SUPFAM" id="SSF54909">
    <property type="entry name" value="Dimeric alpha+beta barrel"/>
    <property type="match status" value="1"/>
</dbReference>
<keyword evidence="2" id="KW-1185">Reference proteome</keyword>
<evidence type="ECO:0000313" key="1">
    <source>
        <dbReference type="EMBL" id="SDM06972.1"/>
    </source>
</evidence>
<dbReference type="Proteomes" id="UP000198680">
    <property type="component" value="Unassembled WGS sequence"/>
</dbReference>
<reference evidence="2" key="1">
    <citation type="submission" date="2016-10" db="EMBL/GenBank/DDBJ databases">
        <authorList>
            <person name="Varghese N."/>
            <person name="Submissions S."/>
        </authorList>
    </citation>
    <scope>NUCLEOTIDE SEQUENCE [LARGE SCALE GENOMIC DNA]</scope>
    <source>
        <strain evidence="2">DSM 45419</strain>
    </source>
</reference>
<dbReference type="RefSeq" id="WP_091215929.1">
    <property type="nucleotide sequence ID" value="NZ_FNHE01000003.1"/>
</dbReference>
<dbReference type="STRING" id="1137991.SAMN05660642_01539"/>
<protein>
    <recommendedName>
        <fullName evidence="3">Antibiotic biosynthesis monooxygenase</fullName>
    </recommendedName>
</protein>
<evidence type="ECO:0000313" key="2">
    <source>
        <dbReference type="Proteomes" id="UP000198680"/>
    </source>
</evidence>
<evidence type="ECO:0008006" key="3">
    <source>
        <dbReference type="Google" id="ProtNLM"/>
    </source>
</evidence>